<dbReference type="EMBL" id="HBUF01567400">
    <property type="protein sequence ID" value="CAG6765166.1"/>
    <property type="molecule type" value="Transcribed_RNA"/>
</dbReference>
<organism evidence="1">
    <name type="scientific">Cacopsylla melanoneura</name>
    <dbReference type="NCBI Taxonomy" id="428564"/>
    <lineage>
        <taxon>Eukaryota</taxon>
        <taxon>Metazoa</taxon>
        <taxon>Ecdysozoa</taxon>
        <taxon>Arthropoda</taxon>
        <taxon>Hexapoda</taxon>
        <taxon>Insecta</taxon>
        <taxon>Pterygota</taxon>
        <taxon>Neoptera</taxon>
        <taxon>Paraneoptera</taxon>
        <taxon>Hemiptera</taxon>
        <taxon>Sternorrhyncha</taxon>
        <taxon>Psylloidea</taxon>
        <taxon>Psyllidae</taxon>
        <taxon>Psyllinae</taxon>
        <taxon>Cacopsylla</taxon>
    </lineage>
</organism>
<dbReference type="EMBL" id="HBUF01567395">
    <property type="protein sequence ID" value="CAG6765146.1"/>
    <property type="molecule type" value="Transcribed_RNA"/>
</dbReference>
<dbReference type="AlphaFoldDB" id="A0A8D9AH42"/>
<evidence type="ECO:0000313" key="1">
    <source>
        <dbReference type="EMBL" id="CAG6765152.1"/>
    </source>
</evidence>
<protein>
    <submittedName>
        <fullName evidence="1">Uncharacterized protein</fullName>
    </submittedName>
</protein>
<sequence length="104" mass="12003">MFALFGHISHGSHRCSIQIIIVLASFYEQMILNIFLHLFSGGDKVVIPCVNFVFSPSTRCVWYTRAELFRELGYKIIIDTIFQRTQYDNRPGIVYLHLSNGFIG</sequence>
<reference evidence="1" key="1">
    <citation type="submission" date="2021-05" db="EMBL/GenBank/DDBJ databases">
        <authorList>
            <person name="Alioto T."/>
            <person name="Alioto T."/>
            <person name="Gomez Garrido J."/>
        </authorList>
    </citation>
    <scope>NUCLEOTIDE SEQUENCE</scope>
</reference>
<name>A0A8D9AH42_9HEMI</name>
<proteinExistence type="predicted"/>
<accession>A0A8D9AH42</accession>
<dbReference type="EMBL" id="HBUF01567399">
    <property type="protein sequence ID" value="CAG6765161.1"/>
    <property type="molecule type" value="Transcribed_RNA"/>
</dbReference>
<dbReference type="EMBL" id="HBUF01567397">
    <property type="protein sequence ID" value="CAG6765152.1"/>
    <property type="molecule type" value="Transcribed_RNA"/>
</dbReference>